<accession>B6GZN3</accession>
<name>B6GZN3_PENRW</name>
<gene>
    <name evidence="1" type="ORF">Pc12g05680</name>
    <name evidence="1" type="ORF">PCH_Pc12g05680</name>
</gene>
<evidence type="ECO:0000313" key="2">
    <source>
        <dbReference type="Proteomes" id="UP000000724"/>
    </source>
</evidence>
<evidence type="ECO:0000313" key="1">
    <source>
        <dbReference type="EMBL" id="CAP80195.1"/>
    </source>
</evidence>
<reference evidence="1 2" key="1">
    <citation type="journal article" date="2008" name="Nat. Biotechnol.">
        <title>Genome sequencing and analysis of the filamentous fungus Penicillium chrysogenum.</title>
        <authorList>
            <person name="van den Berg M.A."/>
            <person name="Albang R."/>
            <person name="Albermann K."/>
            <person name="Badger J.H."/>
            <person name="Daran J.-M."/>
            <person name="Driessen A.J.M."/>
            <person name="Garcia-Estrada C."/>
            <person name="Fedorova N.D."/>
            <person name="Harris D.M."/>
            <person name="Heijne W.H.M."/>
            <person name="Joardar V.S."/>
            <person name="Kiel J.A.K.W."/>
            <person name="Kovalchuk A."/>
            <person name="Martin J.F."/>
            <person name="Nierman W.C."/>
            <person name="Nijland J.G."/>
            <person name="Pronk J.T."/>
            <person name="Roubos J.A."/>
            <person name="van der Klei I.J."/>
            <person name="van Peij N.N.M.E."/>
            <person name="Veenhuis M."/>
            <person name="von Doehren H."/>
            <person name="Wagner C."/>
            <person name="Wortman J.R."/>
            <person name="Bovenberg R.A.L."/>
        </authorList>
    </citation>
    <scope>NUCLEOTIDE SEQUENCE [LARGE SCALE GENOMIC DNA]</scope>
    <source>
        <strain evidence="2">ATCC 28089 / DSM 1075 / NRRL 1951 / Wisconsin 54-1255</strain>
    </source>
</reference>
<dbReference type="EMBL" id="AM920427">
    <property type="protein sequence ID" value="CAP80195.1"/>
    <property type="molecule type" value="Genomic_DNA"/>
</dbReference>
<dbReference type="VEuPathDB" id="FungiDB:PCH_Pc12g05680"/>
<sequence>MNLQGIHTQNTSSKKGEDETGWVKVVGKDNVWRERGGRDFYGKIDVIVLLTIDTLTFSDSTVVLYIIILRGNTDLPFTAKQQKHETRLLTPVIYLGSLGMQFRRGFECLSLAHSKAEVFYS</sequence>
<organism evidence="1 2">
    <name type="scientific">Penicillium rubens (strain ATCC 28089 / DSM 1075 / NRRL 1951 / Wisconsin 54-1255)</name>
    <name type="common">Penicillium chrysogenum</name>
    <dbReference type="NCBI Taxonomy" id="500485"/>
    <lineage>
        <taxon>Eukaryota</taxon>
        <taxon>Fungi</taxon>
        <taxon>Dikarya</taxon>
        <taxon>Ascomycota</taxon>
        <taxon>Pezizomycotina</taxon>
        <taxon>Eurotiomycetes</taxon>
        <taxon>Eurotiomycetidae</taxon>
        <taxon>Eurotiales</taxon>
        <taxon>Aspergillaceae</taxon>
        <taxon>Penicillium</taxon>
        <taxon>Penicillium chrysogenum species complex</taxon>
    </lineage>
</organism>
<dbReference type="AlphaFoldDB" id="B6GZN3"/>
<keyword evidence="2" id="KW-1185">Reference proteome</keyword>
<dbReference type="HOGENOM" id="CLU_2038817_0_0_1"/>
<proteinExistence type="predicted"/>
<protein>
    <submittedName>
        <fullName evidence="1">Uncharacterized protein</fullName>
    </submittedName>
</protein>
<dbReference type="Proteomes" id="UP000000724">
    <property type="component" value="Contig Pc00c12"/>
</dbReference>